<organism evidence="3 4">
    <name type="scientific">Pristionchus fissidentatus</name>
    <dbReference type="NCBI Taxonomy" id="1538716"/>
    <lineage>
        <taxon>Eukaryota</taxon>
        <taxon>Metazoa</taxon>
        <taxon>Ecdysozoa</taxon>
        <taxon>Nematoda</taxon>
        <taxon>Chromadorea</taxon>
        <taxon>Rhabditida</taxon>
        <taxon>Rhabditina</taxon>
        <taxon>Diplogasteromorpha</taxon>
        <taxon>Diplogasteroidea</taxon>
        <taxon>Neodiplogasteridae</taxon>
        <taxon>Pristionchus</taxon>
    </lineage>
</organism>
<accession>A0AAV5V7L1</accession>
<comment type="caution">
    <text evidence="3">The sequence shown here is derived from an EMBL/GenBank/DDBJ whole genome shotgun (WGS) entry which is preliminary data.</text>
</comment>
<dbReference type="EMBL" id="BTSY01000002">
    <property type="protein sequence ID" value="GMT14258.1"/>
    <property type="molecule type" value="Genomic_DNA"/>
</dbReference>
<evidence type="ECO:0000313" key="3">
    <source>
        <dbReference type="EMBL" id="GMT14258.1"/>
    </source>
</evidence>
<protein>
    <submittedName>
        <fullName evidence="3">Uncharacterized protein</fullName>
    </submittedName>
</protein>
<dbReference type="AlphaFoldDB" id="A0AAV5V7L1"/>
<gene>
    <name evidence="3" type="ORF">PFISCL1PPCAC_5555</name>
</gene>
<feature type="transmembrane region" description="Helical" evidence="2">
    <location>
        <begin position="69"/>
        <end position="85"/>
    </location>
</feature>
<keyword evidence="2" id="KW-1133">Transmembrane helix</keyword>
<evidence type="ECO:0000313" key="4">
    <source>
        <dbReference type="Proteomes" id="UP001432322"/>
    </source>
</evidence>
<name>A0AAV5V7L1_9BILA</name>
<proteinExistence type="predicted"/>
<dbReference type="Proteomes" id="UP001432322">
    <property type="component" value="Unassembled WGS sequence"/>
</dbReference>
<keyword evidence="2" id="KW-0812">Transmembrane</keyword>
<feature type="transmembrane region" description="Helical" evidence="2">
    <location>
        <begin position="159"/>
        <end position="176"/>
    </location>
</feature>
<sequence>MPLSEEGSTLLSGQPISNGEVQPSRKGANSKSKSRKQKRHDADTVHRERFTYENMLVRYGRWKNIRGQIFAYMSLLFAVFIYKAHCDFADITDSMRMITEGRHVHCCCDQSKGMEYLKEVNKQFEARGFTFYGKYLVCLLFSIGAPFMERYIGRRRSLLVVLCAGVPLSIMLMFAYDSGFLQIVHMLLNTCTIVSFFVFSCFLLHHCLSHFRKKRFGNGIKI</sequence>
<feature type="transmembrane region" description="Helical" evidence="2">
    <location>
        <begin position="182"/>
        <end position="205"/>
    </location>
</feature>
<reference evidence="3" key="1">
    <citation type="submission" date="2023-10" db="EMBL/GenBank/DDBJ databases">
        <title>Genome assembly of Pristionchus species.</title>
        <authorList>
            <person name="Yoshida K."/>
            <person name="Sommer R.J."/>
        </authorList>
    </citation>
    <scope>NUCLEOTIDE SEQUENCE</scope>
    <source>
        <strain evidence="3">RS5133</strain>
    </source>
</reference>
<feature type="compositionally biased region" description="Polar residues" evidence="1">
    <location>
        <begin position="1"/>
        <end position="31"/>
    </location>
</feature>
<keyword evidence="2" id="KW-0472">Membrane</keyword>
<evidence type="ECO:0000256" key="2">
    <source>
        <dbReference type="SAM" id="Phobius"/>
    </source>
</evidence>
<evidence type="ECO:0000256" key="1">
    <source>
        <dbReference type="SAM" id="MobiDB-lite"/>
    </source>
</evidence>
<feature type="region of interest" description="Disordered" evidence="1">
    <location>
        <begin position="1"/>
        <end position="43"/>
    </location>
</feature>
<keyword evidence="4" id="KW-1185">Reference proteome</keyword>